<protein>
    <recommendedName>
        <fullName evidence="2 3">Single-stranded DNA-binding protein</fullName>
        <shortName evidence="2">SSB</shortName>
    </recommendedName>
</protein>
<dbReference type="GO" id="GO:0003697">
    <property type="term" value="F:single-stranded DNA binding"/>
    <property type="evidence" value="ECO:0007669"/>
    <property type="project" value="UniProtKB-UniRule"/>
</dbReference>
<dbReference type="GO" id="GO:0006260">
    <property type="term" value="P:DNA replication"/>
    <property type="evidence" value="ECO:0007669"/>
    <property type="project" value="InterPro"/>
</dbReference>
<feature type="compositionally biased region" description="Polar residues" evidence="4">
    <location>
        <begin position="112"/>
        <end position="123"/>
    </location>
</feature>
<evidence type="ECO:0000313" key="5">
    <source>
        <dbReference type="EMBL" id="HAG2284978.1"/>
    </source>
</evidence>
<dbReference type="Gene3D" id="2.40.50.140">
    <property type="entry name" value="Nucleic acid-binding proteins"/>
    <property type="match status" value="1"/>
</dbReference>
<proteinExistence type="inferred from homology"/>
<sequence>MTVRGINKVIIVGNLGQDPEIRYMPNGGAVANLSLATSESWRDKQTGEMRENTEWHRVVLFGKLAEVAGEYLRKGSQVYIEGQLRTRSWDDNNGVTRYTTEVIVNTTGTMQMLGNRQGGQAQNFGGGSQPSQQPPQGNQSSGGQPASSQTAKPAAAKKGRRKAKSNQTPAAPVTPTTDPSEPLYDFDDDVPY</sequence>
<organism evidence="5">
    <name type="scientific">Salmonella enterica</name>
    <name type="common">Salmonella choleraesuis</name>
    <dbReference type="NCBI Taxonomy" id="28901"/>
    <lineage>
        <taxon>Bacteria</taxon>
        <taxon>Pseudomonadati</taxon>
        <taxon>Pseudomonadota</taxon>
        <taxon>Gammaproteobacteria</taxon>
        <taxon>Enterobacterales</taxon>
        <taxon>Enterobacteriaceae</taxon>
        <taxon>Salmonella</taxon>
    </lineage>
</organism>
<dbReference type="GO" id="GO:0009295">
    <property type="term" value="C:nucleoid"/>
    <property type="evidence" value="ECO:0007669"/>
    <property type="project" value="TreeGrafter"/>
</dbReference>
<feature type="compositionally biased region" description="Basic residues" evidence="4">
    <location>
        <begin position="155"/>
        <end position="164"/>
    </location>
</feature>
<dbReference type="InterPro" id="IPR011344">
    <property type="entry name" value="ssDNA-bd"/>
</dbReference>
<comment type="subunit">
    <text evidence="2">Homotetramer.</text>
</comment>
<name>A0A759YQP4_SALER</name>
<dbReference type="InterPro" id="IPR012340">
    <property type="entry name" value="NA-bd_OB-fold"/>
</dbReference>
<comment type="caution">
    <text evidence="2">Lacks conserved residue(s) required for the propagation of feature annotation.</text>
</comment>
<dbReference type="CDD" id="cd04496">
    <property type="entry name" value="SSB_OBF"/>
    <property type="match status" value="1"/>
</dbReference>
<dbReference type="InterPro" id="IPR000424">
    <property type="entry name" value="Primosome_PriB/ssb"/>
</dbReference>
<feature type="DNA-binding region" evidence="2">
    <location>
        <begin position="55"/>
        <end position="61"/>
    </location>
</feature>
<evidence type="ECO:0000256" key="1">
    <source>
        <dbReference type="ARBA" id="ARBA00023125"/>
    </source>
</evidence>
<feature type="compositionally biased region" description="Low complexity" evidence="4">
    <location>
        <begin position="168"/>
        <end position="179"/>
    </location>
</feature>
<accession>A0A759YQP4</accession>
<comment type="caution">
    <text evidence="5">The sequence shown here is derived from an EMBL/GenBank/DDBJ whole genome shotgun (WGS) entry which is preliminary data.</text>
</comment>
<evidence type="ECO:0000256" key="3">
    <source>
        <dbReference type="RuleBase" id="RU000524"/>
    </source>
</evidence>
<dbReference type="NCBIfam" id="TIGR00621">
    <property type="entry name" value="ssb"/>
    <property type="match status" value="1"/>
</dbReference>
<evidence type="ECO:0000256" key="4">
    <source>
        <dbReference type="SAM" id="MobiDB-lite"/>
    </source>
</evidence>
<dbReference type="PANTHER" id="PTHR10302">
    <property type="entry name" value="SINGLE-STRANDED DNA-BINDING PROTEIN"/>
    <property type="match status" value="1"/>
</dbReference>
<feature type="region of interest" description="Disordered" evidence="4">
    <location>
        <begin position="112"/>
        <end position="192"/>
    </location>
</feature>
<dbReference type="PANTHER" id="PTHR10302:SF27">
    <property type="entry name" value="SINGLE-STRANDED DNA-BINDING PROTEIN"/>
    <property type="match status" value="1"/>
</dbReference>
<reference evidence="5" key="2">
    <citation type="submission" date="2020-02" db="EMBL/GenBank/DDBJ databases">
        <authorList>
            <consortium name="NCBI Pathogen Detection Project"/>
        </authorList>
    </citation>
    <scope>NUCLEOTIDE SEQUENCE</scope>
    <source>
        <strain evidence="5">MA.CK_94/00001630</strain>
    </source>
</reference>
<dbReference type="Pfam" id="PF00436">
    <property type="entry name" value="SSB"/>
    <property type="match status" value="1"/>
</dbReference>
<evidence type="ECO:0000256" key="2">
    <source>
        <dbReference type="HAMAP-Rule" id="MF_00984"/>
    </source>
</evidence>
<dbReference type="AlphaFoldDB" id="A0A759YQP4"/>
<dbReference type="SUPFAM" id="SSF50249">
    <property type="entry name" value="Nucleic acid-binding proteins"/>
    <property type="match status" value="1"/>
</dbReference>
<keyword evidence="1 2" id="KW-0238">DNA-binding</keyword>
<reference evidence="5" key="1">
    <citation type="journal article" date="2018" name="Genome Biol.">
        <title>SKESA: strategic k-mer extension for scrupulous assemblies.</title>
        <authorList>
            <person name="Souvorov A."/>
            <person name="Agarwala R."/>
            <person name="Lipman D.J."/>
        </authorList>
    </citation>
    <scope>NUCLEOTIDE SEQUENCE</scope>
    <source>
        <strain evidence="5">MA.CK_94/00001630</strain>
    </source>
</reference>
<gene>
    <name evidence="5" type="primary">ssb</name>
    <name evidence="5" type="ORF">G8W61_005392</name>
</gene>
<feature type="compositionally biased region" description="Low complexity" evidence="4">
    <location>
        <begin position="129"/>
        <end position="154"/>
    </location>
</feature>
<dbReference type="HAMAP" id="MF_00984">
    <property type="entry name" value="SSB"/>
    <property type="match status" value="1"/>
</dbReference>
<dbReference type="PROSITE" id="PS50935">
    <property type="entry name" value="SSB"/>
    <property type="match status" value="1"/>
</dbReference>
<dbReference type="EMBL" id="DAAXRP010000041">
    <property type="protein sequence ID" value="HAG2284978.1"/>
    <property type="molecule type" value="Genomic_DNA"/>
</dbReference>